<evidence type="ECO:0000313" key="7">
    <source>
        <dbReference type="EMBL" id="WIH96288.1"/>
    </source>
</evidence>
<dbReference type="RefSeq" id="WP_284582913.1">
    <property type="nucleotide sequence ID" value="NZ_CP106831.1"/>
</dbReference>
<dbReference type="InterPro" id="IPR051533">
    <property type="entry name" value="WaaL-like"/>
</dbReference>
<reference evidence="7 8" key="1">
    <citation type="submission" date="2022-09" db="EMBL/GenBank/DDBJ databases">
        <title>Whole genome sequencing analysis of tet(X)-positive Empedobacter falsenii YWS9-3.</title>
        <authorList>
            <person name="Chen C."/>
            <person name="Lv Y.-L."/>
        </authorList>
    </citation>
    <scope>NUCLEOTIDE SEQUENCE [LARGE SCALE GENOMIC DNA]</scope>
    <source>
        <strain evidence="7 8">YWS9-3_T</strain>
    </source>
</reference>
<keyword evidence="8" id="KW-1185">Reference proteome</keyword>
<dbReference type="Proteomes" id="UP001223501">
    <property type="component" value="Chromosome"/>
</dbReference>
<dbReference type="GO" id="GO:0016874">
    <property type="term" value="F:ligase activity"/>
    <property type="evidence" value="ECO:0007669"/>
    <property type="project" value="UniProtKB-KW"/>
</dbReference>
<feature type="transmembrane region" description="Helical" evidence="5">
    <location>
        <begin position="439"/>
        <end position="459"/>
    </location>
</feature>
<proteinExistence type="predicted"/>
<keyword evidence="4 5" id="KW-0472">Membrane</keyword>
<dbReference type="PANTHER" id="PTHR37422">
    <property type="entry name" value="TEICHURONIC ACID BIOSYNTHESIS PROTEIN TUAE"/>
    <property type="match status" value="1"/>
</dbReference>
<feature type="transmembrane region" description="Helical" evidence="5">
    <location>
        <begin position="413"/>
        <end position="433"/>
    </location>
</feature>
<feature type="transmembrane region" description="Helical" evidence="5">
    <location>
        <begin position="229"/>
        <end position="258"/>
    </location>
</feature>
<feature type="transmembrane region" description="Helical" evidence="5">
    <location>
        <begin position="192"/>
        <end position="217"/>
    </location>
</feature>
<feature type="transmembrane region" description="Helical" evidence="5">
    <location>
        <begin position="37"/>
        <end position="54"/>
    </location>
</feature>
<keyword evidence="7" id="KW-0436">Ligase</keyword>
<feature type="domain" description="O-antigen ligase-related" evidence="6">
    <location>
        <begin position="229"/>
        <end position="394"/>
    </location>
</feature>
<evidence type="ECO:0000313" key="8">
    <source>
        <dbReference type="Proteomes" id="UP001223501"/>
    </source>
</evidence>
<evidence type="ECO:0000256" key="2">
    <source>
        <dbReference type="ARBA" id="ARBA00022692"/>
    </source>
</evidence>
<dbReference type="Pfam" id="PF04932">
    <property type="entry name" value="Wzy_C"/>
    <property type="match status" value="1"/>
</dbReference>
<evidence type="ECO:0000256" key="4">
    <source>
        <dbReference type="ARBA" id="ARBA00023136"/>
    </source>
</evidence>
<feature type="transmembrane region" description="Helical" evidence="5">
    <location>
        <begin position="66"/>
        <end position="87"/>
    </location>
</feature>
<feature type="transmembrane region" description="Helical" evidence="5">
    <location>
        <begin position="7"/>
        <end position="31"/>
    </location>
</feature>
<accession>A0ABY8V474</accession>
<keyword evidence="3 5" id="KW-1133">Transmembrane helix</keyword>
<name>A0ABY8V474_9FLAO</name>
<feature type="transmembrane region" description="Helical" evidence="5">
    <location>
        <begin position="377"/>
        <end position="401"/>
    </location>
</feature>
<protein>
    <submittedName>
        <fullName evidence="7">O-antigen ligase family protein</fullName>
    </submittedName>
</protein>
<evidence type="ECO:0000256" key="5">
    <source>
        <dbReference type="SAM" id="Phobius"/>
    </source>
</evidence>
<evidence type="ECO:0000256" key="3">
    <source>
        <dbReference type="ARBA" id="ARBA00022989"/>
    </source>
</evidence>
<feature type="transmembrane region" description="Helical" evidence="5">
    <location>
        <begin position="137"/>
        <end position="154"/>
    </location>
</feature>
<sequence length="463" mass="54312">MNRFEHLFLILFSIGLFLFSFNQIEIAPFLGEYSREIGALFFIFGSFLLFLETIKTGKINFPYNNTLIKMLLTFFMLIIFCSLVNIVSISDNYFKRTKGFNRLIRQLISISIPLFILLPFFWRVISNWSIEKVFITIRKIFLFSLIFASFYGFFEILYSYFGVYPARLVTDLIGSITLIIKPIYHNGGRISVFAYEPPFFAIYLITISGWIFSYIITENNLIKKVLPSIAVLILTFFSGSRTGLLVVFFIFALFIIYLYKNNLFRKQLNILFFSLIAIVTLSLTFNAEKLITSVNEKVESLDFVSNLKTDVSNKTRFGMQYASLQVFKENPVFGVGFGQQAYYSRFHYPRWAIIDNWEFTKIYNNKKEPSFPPGYNIYTRILAELGIVGFFSWISILLYTLYLCYNYLRSSDFYMRVLAISITISLIGLYINWLQIDTFRIYGIWLNIIILIKMSYFNIKENV</sequence>
<dbReference type="EMBL" id="CP106831">
    <property type="protein sequence ID" value="WIH96288.1"/>
    <property type="molecule type" value="Genomic_DNA"/>
</dbReference>
<keyword evidence="2 5" id="KW-0812">Transmembrane</keyword>
<evidence type="ECO:0000256" key="1">
    <source>
        <dbReference type="ARBA" id="ARBA00004141"/>
    </source>
</evidence>
<feature type="transmembrane region" description="Helical" evidence="5">
    <location>
        <begin position="107"/>
        <end position="125"/>
    </location>
</feature>
<feature type="transmembrane region" description="Helical" evidence="5">
    <location>
        <begin position="270"/>
        <end position="287"/>
    </location>
</feature>
<comment type="subcellular location">
    <subcellularLocation>
        <location evidence="1">Membrane</location>
        <topology evidence="1">Multi-pass membrane protein</topology>
    </subcellularLocation>
</comment>
<dbReference type="PANTHER" id="PTHR37422:SF13">
    <property type="entry name" value="LIPOPOLYSACCHARIDE BIOSYNTHESIS PROTEIN PA4999-RELATED"/>
    <property type="match status" value="1"/>
</dbReference>
<organism evidence="7 8">
    <name type="scientific">Empedobacter falsenii</name>
    <dbReference type="NCBI Taxonomy" id="343874"/>
    <lineage>
        <taxon>Bacteria</taxon>
        <taxon>Pseudomonadati</taxon>
        <taxon>Bacteroidota</taxon>
        <taxon>Flavobacteriia</taxon>
        <taxon>Flavobacteriales</taxon>
        <taxon>Weeksellaceae</taxon>
        <taxon>Empedobacter</taxon>
    </lineage>
</organism>
<dbReference type="InterPro" id="IPR007016">
    <property type="entry name" value="O-antigen_ligase-rel_domated"/>
</dbReference>
<evidence type="ECO:0000259" key="6">
    <source>
        <dbReference type="Pfam" id="PF04932"/>
    </source>
</evidence>
<gene>
    <name evidence="7" type="ORF">OBA43_08315</name>
</gene>